<reference evidence="1 2" key="1">
    <citation type="submission" date="2016-02" db="EMBL/GenBank/DDBJ databases">
        <title>Draft Genome for Tepidibacillus decaturensis nov. sp. Strain Z9, an Anaerobic, Moderately Thermophilic and Heterotrophic Bacterium from Deep Subsurface of the Illinois Basin, USA.</title>
        <authorList>
            <person name="Dong Y."/>
            <person name="Chang J.Y."/>
            <person name="Sanford R."/>
            <person name="Fouke B.W."/>
        </authorList>
    </citation>
    <scope>NUCLEOTIDE SEQUENCE [LARGE SCALE GENOMIC DNA]</scope>
    <source>
        <strain evidence="1 2">Z9</strain>
    </source>
</reference>
<dbReference type="STRING" id="1413211.U473_11505"/>
<name>A0A135L6X6_9BACI</name>
<dbReference type="EMBL" id="LSKU01000001">
    <property type="protein sequence ID" value="KXG44573.1"/>
    <property type="molecule type" value="Genomic_DNA"/>
</dbReference>
<evidence type="ECO:0000313" key="1">
    <source>
        <dbReference type="EMBL" id="KXG44573.1"/>
    </source>
</evidence>
<protein>
    <submittedName>
        <fullName evidence="1">Uncharacterized protein</fullName>
    </submittedName>
</protein>
<dbReference type="RefSeq" id="WP_068726468.1">
    <property type="nucleotide sequence ID" value="NZ_LSKU01000001.1"/>
</dbReference>
<comment type="caution">
    <text evidence="1">The sequence shown here is derived from an EMBL/GenBank/DDBJ whole genome shotgun (WGS) entry which is preliminary data.</text>
</comment>
<accession>A0A135L6X6</accession>
<dbReference type="AlphaFoldDB" id="A0A135L6X6"/>
<organism evidence="1 2">
    <name type="scientific">Tepidibacillus decaturensis</name>
    <dbReference type="NCBI Taxonomy" id="1413211"/>
    <lineage>
        <taxon>Bacteria</taxon>
        <taxon>Bacillati</taxon>
        <taxon>Bacillota</taxon>
        <taxon>Bacilli</taxon>
        <taxon>Bacillales</taxon>
        <taxon>Bacillaceae</taxon>
        <taxon>Tepidibacillus</taxon>
    </lineage>
</organism>
<gene>
    <name evidence="1" type="ORF">U473_11505</name>
</gene>
<dbReference type="Proteomes" id="UP000070352">
    <property type="component" value="Unassembled WGS sequence"/>
</dbReference>
<proteinExistence type="predicted"/>
<sequence>MLERLKRLRERLEHEKPVINKLEYKDIPANTEANKIIAELSYKTQEEKIEKYATWDDEHETRLMELRKKVTEADINDPIKQAKKDS</sequence>
<keyword evidence="2" id="KW-1185">Reference proteome</keyword>
<evidence type="ECO:0000313" key="2">
    <source>
        <dbReference type="Proteomes" id="UP000070352"/>
    </source>
</evidence>